<dbReference type="PANTHER" id="PTHR30075">
    <property type="entry name" value="GLYCYL-TRNA SYNTHETASE"/>
    <property type="match status" value="1"/>
</dbReference>
<evidence type="ECO:0000256" key="3">
    <source>
        <dbReference type="ARBA" id="ARBA00022490"/>
    </source>
</evidence>
<keyword evidence="7 10" id="KW-0648">Protein biosynthesis</keyword>
<dbReference type="NCBIfam" id="TIGR00211">
    <property type="entry name" value="glyS"/>
    <property type="match status" value="1"/>
</dbReference>
<evidence type="ECO:0000259" key="11">
    <source>
        <dbReference type="Pfam" id="PF05746"/>
    </source>
</evidence>
<evidence type="ECO:0000256" key="9">
    <source>
        <dbReference type="ARBA" id="ARBA00047937"/>
    </source>
</evidence>
<dbReference type="SUPFAM" id="SSF109604">
    <property type="entry name" value="HD-domain/PDEase-like"/>
    <property type="match status" value="1"/>
</dbReference>
<dbReference type="PROSITE" id="PS50861">
    <property type="entry name" value="AA_TRNA_LIGASE_II_GLYAB"/>
    <property type="match status" value="1"/>
</dbReference>
<evidence type="ECO:0000256" key="6">
    <source>
        <dbReference type="ARBA" id="ARBA00022840"/>
    </source>
</evidence>
<dbReference type="PANTHER" id="PTHR30075:SF2">
    <property type="entry name" value="GLYCINE--TRNA LIGASE, CHLOROPLASTIC_MITOCHONDRIAL 2"/>
    <property type="match status" value="1"/>
</dbReference>
<evidence type="ECO:0000313" key="13">
    <source>
        <dbReference type="EMBL" id="SLM32668.1"/>
    </source>
</evidence>
<dbReference type="Pfam" id="PF05746">
    <property type="entry name" value="DALR_1"/>
    <property type="match status" value="1"/>
</dbReference>
<dbReference type="EC" id="6.1.1.14" evidence="10"/>
<evidence type="ECO:0000256" key="1">
    <source>
        <dbReference type="ARBA" id="ARBA00004496"/>
    </source>
</evidence>
<dbReference type="InterPro" id="IPR008909">
    <property type="entry name" value="DALR_anticod-bd"/>
</dbReference>
<accession>L0R4Y8</accession>
<dbReference type="PRINTS" id="PR01045">
    <property type="entry name" value="TRNASYNTHGB"/>
</dbReference>
<dbReference type="STRING" id="1246637.MTBBW1_80006"/>
<reference evidence="13 14" key="3">
    <citation type="submission" date="2017-03" db="EMBL/GenBank/DDBJ databases">
        <authorList>
            <person name="Afonso C.L."/>
            <person name="Miller P.J."/>
            <person name="Scott M.A."/>
            <person name="Spackman E."/>
            <person name="Goraichik I."/>
            <person name="Dimitrov K.M."/>
            <person name="Suarez D.L."/>
            <person name="Swayne D.E."/>
        </authorList>
    </citation>
    <scope>NUCLEOTIDE SEQUENCE [LARGE SCALE GENOMIC DNA]</scope>
    <source>
        <strain evidence="13">PRJEB14757</strain>
    </source>
</reference>
<keyword evidence="4 10" id="KW-0436">Ligase</keyword>
<reference evidence="12" key="1">
    <citation type="submission" date="2012-10" db="EMBL/GenBank/DDBJ databases">
        <authorList>
            <person name="Lefevre C."/>
        </authorList>
    </citation>
    <scope>NUCLEOTIDE SEQUENCE</scope>
    <source>
        <strain evidence="12">BW-1</strain>
    </source>
</reference>
<evidence type="ECO:0000256" key="10">
    <source>
        <dbReference type="HAMAP-Rule" id="MF_00255"/>
    </source>
</evidence>
<dbReference type="GO" id="GO:0005829">
    <property type="term" value="C:cytosol"/>
    <property type="evidence" value="ECO:0007669"/>
    <property type="project" value="TreeGrafter"/>
</dbReference>
<gene>
    <name evidence="10 12" type="primary">glyS</name>
    <name evidence="12" type="ORF">DEMABW1_80006</name>
    <name evidence="13" type="ORF">MTBBW1_80006</name>
</gene>
<organism evidence="12">
    <name type="scientific">Desulfamplus magnetovallimortis</name>
    <dbReference type="NCBI Taxonomy" id="1246637"/>
    <lineage>
        <taxon>Bacteria</taxon>
        <taxon>Pseudomonadati</taxon>
        <taxon>Thermodesulfobacteriota</taxon>
        <taxon>Desulfobacteria</taxon>
        <taxon>Desulfobacterales</taxon>
        <taxon>Desulfobacteraceae</taxon>
        <taxon>Desulfamplus</taxon>
    </lineage>
</organism>
<evidence type="ECO:0000256" key="2">
    <source>
        <dbReference type="ARBA" id="ARBA00008226"/>
    </source>
</evidence>
<dbReference type="InterPro" id="IPR006194">
    <property type="entry name" value="Gly-tRNA-synth_heterodimer"/>
</dbReference>
<dbReference type="Pfam" id="PF02092">
    <property type="entry name" value="tRNA_synt_2f"/>
    <property type="match status" value="1"/>
</dbReference>
<dbReference type="HAMAP" id="MF_00255">
    <property type="entry name" value="Gly_tRNA_synth_beta"/>
    <property type="match status" value="1"/>
</dbReference>
<keyword evidence="6 10" id="KW-0067">ATP-binding</keyword>
<keyword evidence="8 10" id="KW-0030">Aminoacyl-tRNA synthetase</keyword>
<feature type="domain" description="DALR anticodon binding" evidence="11">
    <location>
        <begin position="592"/>
        <end position="693"/>
    </location>
</feature>
<protein>
    <recommendedName>
        <fullName evidence="10">Glycine--tRNA ligase beta subunit</fullName>
        <ecNumber evidence="10">6.1.1.14</ecNumber>
    </recommendedName>
    <alternativeName>
        <fullName evidence="10">Glycyl-tRNA synthetase beta subunit</fullName>
        <shortName evidence="10">GlyRS</shortName>
    </alternativeName>
</protein>
<dbReference type="AlphaFoldDB" id="L0R4Y8"/>
<evidence type="ECO:0000313" key="12">
    <source>
        <dbReference type="EMBL" id="CCO06617.1"/>
    </source>
</evidence>
<dbReference type="Proteomes" id="UP000191931">
    <property type="component" value="Unassembled WGS sequence"/>
</dbReference>
<comment type="subcellular location">
    <subcellularLocation>
        <location evidence="1 10">Cytoplasm</location>
    </subcellularLocation>
</comment>
<comment type="similarity">
    <text evidence="2 10">Belongs to the class-II aminoacyl-tRNA synthetase family.</text>
</comment>
<name>L0R4Y8_9BACT</name>
<dbReference type="GO" id="GO:0006420">
    <property type="term" value="P:arginyl-tRNA aminoacylation"/>
    <property type="evidence" value="ECO:0007669"/>
    <property type="project" value="InterPro"/>
</dbReference>
<evidence type="ECO:0000256" key="7">
    <source>
        <dbReference type="ARBA" id="ARBA00022917"/>
    </source>
</evidence>
<comment type="subunit">
    <text evidence="10">Tetramer of two alpha and two beta subunits.</text>
</comment>
<dbReference type="EMBL" id="FWEV01000325">
    <property type="protein sequence ID" value="SLM32668.1"/>
    <property type="molecule type" value="Genomic_DNA"/>
</dbReference>
<dbReference type="GO" id="GO:0004820">
    <property type="term" value="F:glycine-tRNA ligase activity"/>
    <property type="evidence" value="ECO:0007669"/>
    <property type="project" value="UniProtKB-UniRule"/>
</dbReference>
<evidence type="ECO:0000313" key="14">
    <source>
        <dbReference type="Proteomes" id="UP000191931"/>
    </source>
</evidence>
<evidence type="ECO:0000256" key="8">
    <source>
        <dbReference type="ARBA" id="ARBA00023146"/>
    </source>
</evidence>
<keyword evidence="14" id="KW-1185">Reference proteome</keyword>
<comment type="catalytic activity">
    <reaction evidence="9 10">
        <text>tRNA(Gly) + glycine + ATP = glycyl-tRNA(Gly) + AMP + diphosphate</text>
        <dbReference type="Rhea" id="RHEA:16013"/>
        <dbReference type="Rhea" id="RHEA-COMP:9664"/>
        <dbReference type="Rhea" id="RHEA-COMP:9683"/>
        <dbReference type="ChEBI" id="CHEBI:30616"/>
        <dbReference type="ChEBI" id="CHEBI:33019"/>
        <dbReference type="ChEBI" id="CHEBI:57305"/>
        <dbReference type="ChEBI" id="CHEBI:78442"/>
        <dbReference type="ChEBI" id="CHEBI:78522"/>
        <dbReference type="ChEBI" id="CHEBI:456215"/>
        <dbReference type="EC" id="6.1.1.14"/>
    </reaction>
</comment>
<dbReference type="InterPro" id="IPR015944">
    <property type="entry name" value="Gly-tRNA-synth_bsu"/>
</dbReference>
<keyword evidence="5 10" id="KW-0547">Nucleotide-binding</keyword>
<dbReference type="GO" id="GO:0004814">
    <property type="term" value="F:arginine-tRNA ligase activity"/>
    <property type="evidence" value="ECO:0007669"/>
    <property type="project" value="InterPro"/>
</dbReference>
<dbReference type="OrthoDB" id="9775440at2"/>
<dbReference type="RefSeq" id="WP_080798062.1">
    <property type="nucleotide sequence ID" value="NZ_LT828540.1"/>
</dbReference>
<evidence type="ECO:0000256" key="5">
    <source>
        <dbReference type="ARBA" id="ARBA00022741"/>
    </source>
</evidence>
<dbReference type="GO" id="GO:0005524">
    <property type="term" value="F:ATP binding"/>
    <property type="evidence" value="ECO:0007669"/>
    <property type="project" value="UniProtKB-UniRule"/>
</dbReference>
<reference evidence="12" key="2">
    <citation type="submission" date="2012-12" db="EMBL/GenBank/DDBJ databases">
        <title>Region harboring genes involved in magnetosome formation of Candidatus Desulfamplus magnetosmortis.</title>
        <authorList>
            <person name="Lefevre C.T."/>
            <person name="Bazylinski D.A."/>
        </authorList>
    </citation>
    <scope>NUCLEOTIDE SEQUENCE</scope>
    <source>
        <strain evidence="12">BW-1</strain>
    </source>
</reference>
<evidence type="ECO:0000256" key="4">
    <source>
        <dbReference type="ARBA" id="ARBA00022598"/>
    </source>
</evidence>
<dbReference type="EMBL" id="HF547348">
    <property type="protein sequence ID" value="CCO06617.1"/>
    <property type="molecule type" value="Genomic_DNA"/>
</dbReference>
<proteinExistence type="inferred from homology"/>
<keyword evidence="3 10" id="KW-0963">Cytoplasm</keyword>
<dbReference type="GO" id="GO:0006426">
    <property type="term" value="P:glycyl-tRNA aminoacylation"/>
    <property type="evidence" value="ECO:0007669"/>
    <property type="project" value="UniProtKB-UniRule"/>
</dbReference>
<sequence>MSDLLIEIGAEEIPAGYIVPALDAFRESVLKALEKNRIEYGDAKCFGTPRRLALMVKDVGEMQQAETVTITGPPASAGFDKNGNPTIAAEKFAEKAGVKVDEIKIVDTPKGQYLSAIKTEKCEVSATIIEAMLPELILGIPFPKSMRWGDFSISFARPIISLMALLGETVLDFRLEDIRSSNETFGHPFMHPGRFKVANPSEYTKVLRDAGVIVDMDERKQLMREKIESVAKENNSKVLADENLIDIVCNLVEYPFPVLGKFDDEFLEVPDEVLITAMREHQKYFSLVDDKGSLKPCFIAVNNTRTRDMNIVAKGHEKVLRARLSDAKFFYKVDLESTMDKFAEKLKKVTFHAQLGSMFEKRERLVQLVSLLAELPENAEISALKADLIRAAELCKADLVSQMVIEFTNLQGIIGRRYAEKGGETAEVARAIEEHYRPTHSGGQLPETLTGRLLAIADKIDTICGCFAIDLVPTGASDPYALRRQSIGILQIMLDSGFTFSLKVLVEKSVALYFSDKKTIYVADKKKQAQIVENIIGFIKTRMTNMLVEQGYTREAVASAISVSCDNLPDTLLRVKALDLLRKAPDFEPLSAAFKRVVNILKKADLEELPEVNDGLFENGAEKKLYSACTGVASRVNELTKNGNYDAALKEIAAIRPDVDHFFDDVMVMVDDKAVRKNRIALLSAVAAIFENIADFSQI</sequence>